<dbReference type="Gene3D" id="3.40.190.10">
    <property type="entry name" value="Periplasmic binding protein-like II"/>
    <property type="match status" value="2"/>
</dbReference>
<dbReference type="Pfam" id="PF00800">
    <property type="entry name" value="PDT"/>
    <property type="match status" value="1"/>
</dbReference>
<protein>
    <recommendedName>
        <fullName evidence="2">Prephenate dehydratase domain-containing protein</fullName>
    </recommendedName>
</protein>
<keyword evidence="1" id="KW-1133">Transmembrane helix</keyword>
<reference evidence="3" key="1">
    <citation type="submission" date="2022-02" db="EMBL/GenBank/DDBJ databases">
        <title>Long-read sequencing of the primary endosymbionts of Cacopsylla melanoneura.</title>
        <authorList>
            <person name="Dittmer J."/>
            <person name="Corretto E."/>
            <person name="Stauffer C."/>
            <person name="Schuler H."/>
        </authorList>
    </citation>
    <scope>NUCLEOTIDE SEQUENCE</scope>
    <source>
        <strain evidence="3">Cmel4</strain>
    </source>
</reference>
<evidence type="ECO:0000256" key="1">
    <source>
        <dbReference type="SAM" id="Phobius"/>
    </source>
</evidence>
<keyword evidence="1" id="KW-0812">Transmembrane</keyword>
<evidence type="ECO:0000259" key="2">
    <source>
        <dbReference type="Pfam" id="PF00800"/>
    </source>
</evidence>
<dbReference type="EMBL" id="CP092148">
    <property type="protein sequence ID" value="WGS67305.1"/>
    <property type="molecule type" value="Genomic_DNA"/>
</dbReference>
<sequence length="248" mass="29955">MFKKKIKKKIIFNLFKSLNNFKKKNFLILGPIGNYSFNIIITKLNKKYNLLPLKSINYLYLNYNKLLPYENNNGGIVRDTINLLFKKKIFINSILILNIKHNFFIYKKKKIFCLHKQSYKQIKKNIFFFFNKTKLIFTNSNSIINKGINICNFLSNKTFSINIKKITLKDNLINKTKFIINKNNNKKKNILSFFLKGKVFLKKILKIYKNKNIFYYEIFIYSFRFFLFIMKYFKKKTKIIISGFYNII</sequence>
<dbReference type="InterPro" id="IPR001086">
    <property type="entry name" value="Preph_deHydtase"/>
</dbReference>
<feature type="domain" description="Prephenate dehydratase" evidence="2">
    <location>
        <begin position="28"/>
        <end position="181"/>
    </location>
</feature>
<proteinExistence type="predicted"/>
<evidence type="ECO:0000313" key="4">
    <source>
        <dbReference type="Proteomes" id="UP001237869"/>
    </source>
</evidence>
<gene>
    <name evidence="3" type="ORF">MEJ65_00315</name>
</gene>
<accession>A0AAJ6FGZ8</accession>
<dbReference type="Proteomes" id="UP001237869">
    <property type="component" value="Chromosome"/>
</dbReference>
<evidence type="ECO:0000313" key="3">
    <source>
        <dbReference type="EMBL" id="WGS67305.1"/>
    </source>
</evidence>
<dbReference type="GO" id="GO:0004664">
    <property type="term" value="F:prephenate dehydratase activity"/>
    <property type="evidence" value="ECO:0007669"/>
    <property type="project" value="InterPro"/>
</dbReference>
<dbReference type="RefSeq" id="WP_280956111.1">
    <property type="nucleotide sequence ID" value="NZ_CP092145.1"/>
</dbReference>
<keyword evidence="1" id="KW-0472">Membrane</keyword>
<dbReference type="AlphaFoldDB" id="A0AAJ6FGZ8"/>
<dbReference type="SUPFAM" id="SSF53850">
    <property type="entry name" value="Periplasmic binding protein-like II"/>
    <property type="match status" value="1"/>
</dbReference>
<name>A0AAJ6FGZ8_CARRU</name>
<dbReference type="GO" id="GO:0009094">
    <property type="term" value="P:L-phenylalanine biosynthetic process"/>
    <property type="evidence" value="ECO:0007669"/>
    <property type="project" value="InterPro"/>
</dbReference>
<organism evidence="3 4">
    <name type="scientific">Carsonella ruddii</name>
    <dbReference type="NCBI Taxonomy" id="114186"/>
    <lineage>
        <taxon>Bacteria</taxon>
        <taxon>Pseudomonadati</taxon>
        <taxon>Pseudomonadota</taxon>
        <taxon>Gammaproteobacteria</taxon>
        <taxon>Oceanospirillales</taxon>
        <taxon>Halomonadaceae</taxon>
        <taxon>Zymobacter group</taxon>
        <taxon>Candidatus Carsonella</taxon>
    </lineage>
</organism>
<feature type="transmembrane region" description="Helical" evidence="1">
    <location>
        <begin position="213"/>
        <end position="233"/>
    </location>
</feature>